<gene>
    <name evidence="1" type="ORF">BU23DRAFT_601476</name>
</gene>
<evidence type="ECO:0000313" key="2">
    <source>
        <dbReference type="Proteomes" id="UP000800036"/>
    </source>
</evidence>
<dbReference type="AlphaFoldDB" id="A0A6A5V0F7"/>
<keyword evidence="2" id="KW-1185">Reference proteome</keyword>
<dbReference type="EMBL" id="ML976708">
    <property type="protein sequence ID" value="KAF1969512.1"/>
    <property type="molecule type" value="Genomic_DNA"/>
</dbReference>
<proteinExistence type="predicted"/>
<organism evidence="1 2">
    <name type="scientific">Bimuria novae-zelandiae CBS 107.79</name>
    <dbReference type="NCBI Taxonomy" id="1447943"/>
    <lineage>
        <taxon>Eukaryota</taxon>
        <taxon>Fungi</taxon>
        <taxon>Dikarya</taxon>
        <taxon>Ascomycota</taxon>
        <taxon>Pezizomycotina</taxon>
        <taxon>Dothideomycetes</taxon>
        <taxon>Pleosporomycetidae</taxon>
        <taxon>Pleosporales</taxon>
        <taxon>Massarineae</taxon>
        <taxon>Didymosphaeriaceae</taxon>
        <taxon>Bimuria</taxon>
    </lineage>
</organism>
<sequence length="248" mass="28235">MKKLEHCHLDTGIAMTQPCVLLRGGFDTLERSAIKQLDLTEIEDDDEVLSPDPNASASFSSRSMYVCSLSDEALTSLIHSSTNLGRIRVTDFELPQPAWFGNALLCHRSTLTTVDIRGPMDGTQDTFDATRFPNLASHSLSIWRRPLSWEPDDVKVLGPRLKQLALDFHPFESRFADIGESAKWRDFGPSGTNWLFQFTNQVQRLESALERIHFKFDPKDDGRDEPNPWEHYEEINTYYPFSPTGLGR</sequence>
<evidence type="ECO:0000313" key="1">
    <source>
        <dbReference type="EMBL" id="KAF1969512.1"/>
    </source>
</evidence>
<dbReference type="OrthoDB" id="4840564at2759"/>
<name>A0A6A5V0F7_9PLEO</name>
<reference evidence="1" key="1">
    <citation type="journal article" date="2020" name="Stud. Mycol.">
        <title>101 Dothideomycetes genomes: a test case for predicting lifestyles and emergence of pathogens.</title>
        <authorList>
            <person name="Haridas S."/>
            <person name="Albert R."/>
            <person name="Binder M."/>
            <person name="Bloem J."/>
            <person name="Labutti K."/>
            <person name="Salamov A."/>
            <person name="Andreopoulos B."/>
            <person name="Baker S."/>
            <person name="Barry K."/>
            <person name="Bills G."/>
            <person name="Bluhm B."/>
            <person name="Cannon C."/>
            <person name="Castanera R."/>
            <person name="Culley D."/>
            <person name="Daum C."/>
            <person name="Ezra D."/>
            <person name="Gonzalez J."/>
            <person name="Henrissat B."/>
            <person name="Kuo A."/>
            <person name="Liang C."/>
            <person name="Lipzen A."/>
            <person name="Lutzoni F."/>
            <person name="Magnuson J."/>
            <person name="Mondo S."/>
            <person name="Nolan M."/>
            <person name="Ohm R."/>
            <person name="Pangilinan J."/>
            <person name="Park H.-J."/>
            <person name="Ramirez L."/>
            <person name="Alfaro M."/>
            <person name="Sun H."/>
            <person name="Tritt A."/>
            <person name="Yoshinaga Y."/>
            <person name="Zwiers L.-H."/>
            <person name="Turgeon B."/>
            <person name="Goodwin S."/>
            <person name="Spatafora J."/>
            <person name="Crous P."/>
            <person name="Grigoriev I."/>
        </authorList>
    </citation>
    <scope>NUCLEOTIDE SEQUENCE</scope>
    <source>
        <strain evidence="1">CBS 107.79</strain>
    </source>
</reference>
<dbReference type="Proteomes" id="UP000800036">
    <property type="component" value="Unassembled WGS sequence"/>
</dbReference>
<protein>
    <submittedName>
        <fullName evidence="1">Uncharacterized protein</fullName>
    </submittedName>
</protein>
<accession>A0A6A5V0F7</accession>